<dbReference type="AlphaFoldDB" id="A0A4R6NCM2"/>
<name>A0A4R6NCM2_9BURK</name>
<dbReference type="RefSeq" id="WP_162849363.1">
    <property type="nucleotide sequence ID" value="NZ_JBKBOZ010000015.1"/>
</dbReference>
<dbReference type="InterPro" id="IPR025874">
    <property type="entry name" value="DZR"/>
</dbReference>
<feature type="compositionally biased region" description="Low complexity" evidence="1">
    <location>
        <begin position="143"/>
        <end position="157"/>
    </location>
</feature>
<sequence length="255" mass="25744">MQAHRPLSLCPFCEHRSPSGSKFCNQCGAALHLQPCRHCGALNDVTQTRECARCHQDLGPLEPEPLQADPPVSGALSPRPALPLVSELVVDRDWRLAGEPSSASTRGPRWPWLLAPGLLLAGLSAWAGYRLALHQAAAQPPAPAVLSAGPAASAPGALAPPTPTPTLNTSVEPVRASAPPTLPAPAAVAATASSAPPPAAAGAVLRNPPRPAVVAPPAALPGRAASAAACSEAMAALGLCAYRGDSPSPSSPRSP</sequence>
<accession>A0A4R6NCM2</accession>
<feature type="region of interest" description="Disordered" evidence="1">
    <location>
        <begin position="143"/>
        <end position="179"/>
    </location>
</feature>
<comment type="caution">
    <text evidence="3">The sequence shown here is derived from an EMBL/GenBank/DDBJ whole genome shotgun (WGS) entry which is preliminary data.</text>
</comment>
<protein>
    <submittedName>
        <fullName evidence="3">Double zinc ribbon protein</fullName>
    </submittedName>
</protein>
<dbReference type="EMBL" id="SNXE01000001">
    <property type="protein sequence ID" value="TDP12755.1"/>
    <property type="molecule type" value="Genomic_DNA"/>
</dbReference>
<proteinExistence type="predicted"/>
<reference evidence="3 4" key="1">
    <citation type="submission" date="2019-03" db="EMBL/GenBank/DDBJ databases">
        <title>Genomic Encyclopedia of Type Strains, Phase IV (KMG-IV): sequencing the most valuable type-strain genomes for metagenomic binning, comparative biology and taxonomic classification.</title>
        <authorList>
            <person name="Goeker M."/>
        </authorList>
    </citation>
    <scope>NUCLEOTIDE SEQUENCE [LARGE SCALE GENOMIC DNA]</scope>
    <source>
        <strain evidence="3 4">DSM 25082</strain>
    </source>
</reference>
<keyword evidence="4" id="KW-1185">Reference proteome</keyword>
<evidence type="ECO:0000256" key="1">
    <source>
        <dbReference type="SAM" id="MobiDB-lite"/>
    </source>
</evidence>
<evidence type="ECO:0000313" key="3">
    <source>
        <dbReference type="EMBL" id="TDP12755.1"/>
    </source>
</evidence>
<organism evidence="3 4">
    <name type="scientific">Roseateles asaccharophilus</name>
    <dbReference type="NCBI Taxonomy" id="582607"/>
    <lineage>
        <taxon>Bacteria</taxon>
        <taxon>Pseudomonadati</taxon>
        <taxon>Pseudomonadota</taxon>
        <taxon>Betaproteobacteria</taxon>
        <taxon>Burkholderiales</taxon>
        <taxon>Sphaerotilaceae</taxon>
        <taxon>Roseateles</taxon>
    </lineage>
</organism>
<feature type="domain" description="DZANK-type" evidence="2">
    <location>
        <begin position="10"/>
        <end position="54"/>
    </location>
</feature>
<evidence type="ECO:0000313" key="4">
    <source>
        <dbReference type="Proteomes" id="UP000295357"/>
    </source>
</evidence>
<dbReference type="Pfam" id="PF12773">
    <property type="entry name" value="DZR"/>
    <property type="match status" value="1"/>
</dbReference>
<evidence type="ECO:0000259" key="2">
    <source>
        <dbReference type="Pfam" id="PF12773"/>
    </source>
</evidence>
<gene>
    <name evidence="3" type="ORF">DFR39_101228</name>
</gene>
<dbReference type="Proteomes" id="UP000295357">
    <property type="component" value="Unassembled WGS sequence"/>
</dbReference>